<dbReference type="Gene3D" id="3.40.800.20">
    <property type="entry name" value="Histone deacetylase domain"/>
    <property type="match status" value="1"/>
</dbReference>
<dbReference type="InterPro" id="IPR023696">
    <property type="entry name" value="Ureohydrolase_dom_sf"/>
</dbReference>
<dbReference type="GO" id="GO:0000118">
    <property type="term" value="C:histone deacetylase complex"/>
    <property type="evidence" value="ECO:0007669"/>
    <property type="project" value="TreeGrafter"/>
</dbReference>
<proteinExistence type="predicted"/>
<dbReference type="InterPro" id="IPR023801">
    <property type="entry name" value="His_deacetylse_dom"/>
</dbReference>
<dbReference type="CDD" id="cd09996">
    <property type="entry name" value="HDAC_classII_1"/>
    <property type="match status" value="1"/>
</dbReference>
<dbReference type="InterPro" id="IPR000286">
    <property type="entry name" value="HDACs"/>
</dbReference>
<organism evidence="2">
    <name type="scientific">freshwater metagenome</name>
    <dbReference type="NCBI Taxonomy" id="449393"/>
    <lineage>
        <taxon>unclassified sequences</taxon>
        <taxon>metagenomes</taxon>
        <taxon>ecological metagenomes</taxon>
    </lineage>
</organism>
<dbReference type="PANTHER" id="PTHR10625:SF31">
    <property type="entry name" value="HISTONE DEACETYLASE DOMAIN-CONTAINING PROTEIN"/>
    <property type="match status" value="1"/>
</dbReference>
<comment type="caution">
    <text evidence="2">The sequence shown here is derived from an EMBL/GenBank/DDBJ whole genome shotgun (WGS) entry which is preliminary data.</text>
</comment>
<gene>
    <name evidence="2" type="ORF">GM51_22450</name>
</gene>
<dbReference type="AlphaFoldDB" id="A0A094PIZ3"/>
<dbReference type="GO" id="GO:0040029">
    <property type="term" value="P:epigenetic regulation of gene expression"/>
    <property type="evidence" value="ECO:0007669"/>
    <property type="project" value="TreeGrafter"/>
</dbReference>
<evidence type="ECO:0000259" key="1">
    <source>
        <dbReference type="Pfam" id="PF00850"/>
    </source>
</evidence>
<name>A0A094PIZ3_9ZZZZ</name>
<dbReference type="SUPFAM" id="SSF52768">
    <property type="entry name" value="Arginase/deacetylase"/>
    <property type="match status" value="1"/>
</dbReference>
<feature type="domain" description="Histone deacetylase" evidence="1">
    <location>
        <begin position="38"/>
        <end position="325"/>
    </location>
</feature>
<dbReference type="InterPro" id="IPR037138">
    <property type="entry name" value="His_deacetylse_dom_sf"/>
</dbReference>
<dbReference type="GO" id="GO:0005737">
    <property type="term" value="C:cytoplasm"/>
    <property type="evidence" value="ECO:0007669"/>
    <property type="project" value="TreeGrafter"/>
</dbReference>
<reference evidence="2" key="1">
    <citation type="submission" date="2014-06" db="EMBL/GenBank/DDBJ databases">
        <title>Key roles for freshwater Actinobacteria revealed by deep metagenomic sequencing.</title>
        <authorList>
            <person name="Ghai R."/>
            <person name="Mizuno C.M."/>
            <person name="Picazo A."/>
            <person name="Camacho A."/>
            <person name="Rodriguez-Valera F."/>
        </authorList>
    </citation>
    <scope>NUCLEOTIDE SEQUENCE</scope>
</reference>
<evidence type="ECO:0000313" key="2">
    <source>
        <dbReference type="EMBL" id="KGA11605.1"/>
    </source>
</evidence>
<dbReference type="EMBL" id="JNSL01000233">
    <property type="protein sequence ID" value="KGA11605.1"/>
    <property type="molecule type" value="Genomic_DNA"/>
</dbReference>
<dbReference type="PRINTS" id="PR01270">
    <property type="entry name" value="HDASUPER"/>
</dbReference>
<sequence>MTTGYVWEELYGWHDTGTAAGLLTPGLDVQPYQHFESAETKVRLASLLEVSGLTKSLNRISAVPATEEQVLRVHTKDYFERIKAESAQPKGGDCGDGTSPFGHGSFEIALLAAGGAIEATRAVVNGTVRNAYALIRPPGHHSRPTTGMGFCIFANAAIAIKFAQAELGVKRVATVDWDVHHGNGTQEIFYSNPNVLTISLHQDGLFPANSGHIADSGEGDGDGFAINVPLQPGSGNGAYLEAIQRVVVPALRKFKPELIVVPSGFDASAADPLGRMQVTPTGYRAMTQELMAIADEVCDGKIIMTHEGGYSPFYVPYCGLAVLETLSGVKTGIEDSITPTWDALPGQECQPEQSARIGQVVSAFNL</sequence>
<dbReference type="Pfam" id="PF00850">
    <property type="entry name" value="Hist_deacetyl"/>
    <property type="match status" value="1"/>
</dbReference>
<protein>
    <recommendedName>
        <fullName evidence="1">Histone deacetylase domain-containing protein</fullName>
    </recommendedName>
</protein>
<accession>A0A094PIZ3</accession>
<dbReference type="GO" id="GO:0004407">
    <property type="term" value="F:histone deacetylase activity"/>
    <property type="evidence" value="ECO:0007669"/>
    <property type="project" value="TreeGrafter"/>
</dbReference>
<dbReference type="PANTHER" id="PTHR10625">
    <property type="entry name" value="HISTONE DEACETYLASE HDAC1-RELATED"/>
    <property type="match status" value="1"/>
</dbReference>